<keyword evidence="2" id="KW-1185">Reference proteome</keyword>
<dbReference type="AlphaFoldDB" id="A0A0M3I8N1"/>
<accession>A0A0M3I8N1</accession>
<reference evidence="3" key="1">
    <citation type="submission" date="2017-02" db="UniProtKB">
        <authorList>
            <consortium name="WormBaseParasite"/>
        </authorList>
    </citation>
    <scope>IDENTIFICATION</scope>
</reference>
<sequence length="83" mass="9239">MSLNAGANSSAKLAHPLNITLDVIKQLSIVWFVVFACMHARPMESGFGREYLPSRSVHGSTAEHYESSIEERDPKECPLTKSY</sequence>
<name>A0A0M3I8N1_ASCLU</name>
<dbReference type="WBParaSite" id="ALUE_0001372101-mRNA-1">
    <property type="protein sequence ID" value="ALUE_0001372101-mRNA-1"/>
    <property type="gene ID" value="ALUE_0001372101"/>
</dbReference>
<feature type="region of interest" description="Disordered" evidence="1">
    <location>
        <begin position="61"/>
        <end position="83"/>
    </location>
</feature>
<proteinExistence type="predicted"/>
<protein>
    <submittedName>
        <fullName evidence="3">Secreted protein</fullName>
    </submittedName>
</protein>
<dbReference type="Proteomes" id="UP000036681">
    <property type="component" value="Unplaced"/>
</dbReference>
<evidence type="ECO:0000313" key="2">
    <source>
        <dbReference type="Proteomes" id="UP000036681"/>
    </source>
</evidence>
<evidence type="ECO:0000256" key="1">
    <source>
        <dbReference type="SAM" id="MobiDB-lite"/>
    </source>
</evidence>
<organism evidence="2 3">
    <name type="scientific">Ascaris lumbricoides</name>
    <name type="common">Giant roundworm</name>
    <dbReference type="NCBI Taxonomy" id="6252"/>
    <lineage>
        <taxon>Eukaryota</taxon>
        <taxon>Metazoa</taxon>
        <taxon>Ecdysozoa</taxon>
        <taxon>Nematoda</taxon>
        <taxon>Chromadorea</taxon>
        <taxon>Rhabditida</taxon>
        <taxon>Spirurina</taxon>
        <taxon>Ascaridomorpha</taxon>
        <taxon>Ascaridoidea</taxon>
        <taxon>Ascarididae</taxon>
        <taxon>Ascaris</taxon>
    </lineage>
</organism>
<evidence type="ECO:0000313" key="3">
    <source>
        <dbReference type="WBParaSite" id="ALUE_0001372101-mRNA-1"/>
    </source>
</evidence>